<dbReference type="KEGG" id="sti:Sthe_2014"/>
<feature type="transmembrane region" description="Helical" evidence="8">
    <location>
        <begin position="141"/>
        <end position="166"/>
    </location>
</feature>
<dbReference type="AlphaFoldDB" id="D1C5P2"/>
<feature type="transmembrane region" description="Helical" evidence="8">
    <location>
        <begin position="96"/>
        <end position="129"/>
    </location>
</feature>
<evidence type="ECO:0000256" key="3">
    <source>
        <dbReference type="ARBA" id="ARBA00022475"/>
    </source>
</evidence>
<dbReference type="GO" id="GO:0008360">
    <property type="term" value="P:regulation of cell shape"/>
    <property type="evidence" value="ECO:0007669"/>
    <property type="project" value="UniProtKB-KW"/>
</dbReference>
<dbReference type="Proteomes" id="UP000002027">
    <property type="component" value="Chromosome 1"/>
</dbReference>
<comment type="similarity">
    <text evidence="2">Belongs to the MreD family.</text>
</comment>
<accession>D1C5P2</accession>
<keyword evidence="7 8" id="KW-0472">Membrane</keyword>
<dbReference type="NCBIfam" id="TIGR03426">
    <property type="entry name" value="shape_MreD"/>
    <property type="match status" value="1"/>
</dbReference>
<organism evidence="9 10">
    <name type="scientific">Sphaerobacter thermophilus (strain ATCC 49802 / DSM 20745 / KCCM 41009 / NCIMB 13125 / S 6022)</name>
    <dbReference type="NCBI Taxonomy" id="479434"/>
    <lineage>
        <taxon>Bacteria</taxon>
        <taxon>Pseudomonadati</taxon>
        <taxon>Thermomicrobiota</taxon>
        <taxon>Thermomicrobia</taxon>
        <taxon>Sphaerobacterales</taxon>
        <taxon>Sphaerobacterineae</taxon>
        <taxon>Sphaerobacteraceae</taxon>
        <taxon>Sphaerobacter</taxon>
    </lineage>
</organism>
<evidence type="ECO:0000256" key="8">
    <source>
        <dbReference type="SAM" id="Phobius"/>
    </source>
</evidence>
<comment type="subcellular location">
    <subcellularLocation>
        <location evidence="1">Cell membrane</location>
        <topology evidence="1">Multi-pass membrane protein</topology>
    </subcellularLocation>
</comment>
<sequence>MIPQRSSCRRFGSGPLSVCGPERAYDTIRRDGWQSVSDNERGDAARVTRLFFALILIITAFVQITVFPVVNVLGIGPNLILVLVLVWSGLRGAPEGLLWVFPLGLLLDVLTLDPLGSNGLALVPVALIGGLARRRLFHSGLIIPLVAVVGATLAHHVVTLLVSLLAGTSYPFLASVRLGILTALLNVMVVPPMYLFVLLMERMGVGRAARA</sequence>
<dbReference type="EMBL" id="CP001823">
    <property type="protein sequence ID" value="ACZ39444.1"/>
    <property type="molecule type" value="Genomic_DNA"/>
</dbReference>
<evidence type="ECO:0000256" key="7">
    <source>
        <dbReference type="ARBA" id="ARBA00023136"/>
    </source>
</evidence>
<dbReference type="Pfam" id="PF04093">
    <property type="entry name" value="MreD"/>
    <property type="match status" value="1"/>
</dbReference>
<evidence type="ECO:0000313" key="10">
    <source>
        <dbReference type="Proteomes" id="UP000002027"/>
    </source>
</evidence>
<gene>
    <name evidence="9" type="ordered locus">Sthe_2014</name>
</gene>
<keyword evidence="4 8" id="KW-0812">Transmembrane</keyword>
<dbReference type="GO" id="GO:0005886">
    <property type="term" value="C:plasma membrane"/>
    <property type="evidence" value="ECO:0007669"/>
    <property type="project" value="UniProtKB-SubCell"/>
</dbReference>
<dbReference type="HOGENOM" id="CLU_1304225_0_0_0"/>
<reference evidence="10" key="1">
    <citation type="submission" date="2009-11" db="EMBL/GenBank/DDBJ databases">
        <title>The complete chromosome 1 of Sphaerobacter thermophilus DSM 20745.</title>
        <authorList>
            <person name="Lucas S."/>
            <person name="Copeland A."/>
            <person name="Lapidus A."/>
            <person name="Glavina del Rio T."/>
            <person name="Dalin E."/>
            <person name="Tice H."/>
            <person name="Bruce D."/>
            <person name="Goodwin L."/>
            <person name="Pitluck S."/>
            <person name="Kyrpides N."/>
            <person name="Mavromatis K."/>
            <person name="Ivanova N."/>
            <person name="Mikhailova N."/>
            <person name="LaButti K.M."/>
            <person name="Clum A."/>
            <person name="Sun H.I."/>
            <person name="Brettin T."/>
            <person name="Detter J.C."/>
            <person name="Han C."/>
            <person name="Larimer F."/>
            <person name="Land M."/>
            <person name="Hauser L."/>
            <person name="Markowitz V."/>
            <person name="Cheng J.F."/>
            <person name="Hugenholtz P."/>
            <person name="Woyke T."/>
            <person name="Wu D."/>
            <person name="Steenblock K."/>
            <person name="Schneider S."/>
            <person name="Pukall R."/>
            <person name="Goeker M."/>
            <person name="Klenk H.P."/>
            <person name="Eisen J.A."/>
        </authorList>
    </citation>
    <scope>NUCLEOTIDE SEQUENCE [LARGE SCALE GENOMIC DNA]</scope>
    <source>
        <strain evidence="10">ATCC 49802 / DSM 20745 / S 6022</strain>
    </source>
</reference>
<dbReference type="STRING" id="479434.Sthe_2014"/>
<keyword evidence="6 8" id="KW-1133">Transmembrane helix</keyword>
<feature type="transmembrane region" description="Helical" evidence="8">
    <location>
        <begin position="178"/>
        <end position="200"/>
    </location>
</feature>
<evidence type="ECO:0000256" key="4">
    <source>
        <dbReference type="ARBA" id="ARBA00022692"/>
    </source>
</evidence>
<keyword evidence="10" id="KW-1185">Reference proteome</keyword>
<dbReference type="eggNOG" id="COG2891">
    <property type="taxonomic scope" value="Bacteria"/>
</dbReference>
<dbReference type="InParanoid" id="D1C5P2"/>
<proteinExistence type="inferred from homology"/>
<feature type="transmembrane region" description="Helical" evidence="8">
    <location>
        <begin position="50"/>
        <end position="76"/>
    </location>
</feature>
<keyword evidence="5" id="KW-0133">Cell shape</keyword>
<evidence type="ECO:0000256" key="1">
    <source>
        <dbReference type="ARBA" id="ARBA00004651"/>
    </source>
</evidence>
<reference evidence="9 10" key="2">
    <citation type="journal article" date="2010" name="Stand. Genomic Sci.">
        <title>Complete genome sequence of Desulfohalobium retbaense type strain (HR(100)).</title>
        <authorList>
            <person name="Spring S."/>
            <person name="Nolan M."/>
            <person name="Lapidus A."/>
            <person name="Glavina Del Rio T."/>
            <person name="Copeland A."/>
            <person name="Tice H."/>
            <person name="Cheng J.F."/>
            <person name="Lucas S."/>
            <person name="Land M."/>
            <person name="Chen F."/>
            <person name="Bruce D."/>
            <person name="Goodwin L."/>
            <person name="Pitluck S."/>
            <person name="Ivanova N."/>
            <person name="Mavromatis K."/>
            <person name="Mikhailova N."/>
            <person name="Pati A."/>
            <person name="Chen A."/>
            <person name="Palaniappan K."/>
            <person name="Hauser L."/>
            <person name="Chang Y.J."/>
            <person name="Jeffries C.D."/>
            <person name="Munk C."/>
            <person name="Kiss H."/>
            <person name="Chain P."/>
            <person name="Han C."/>
            <person name="Brettin T."/>
            <person name="Detter J.C."/>
            <person name="Schuler E."/>
            <person name="Goker M."/>
            <person name="Rohde M."/>
            <person name="Bristow J."/>
            <person name="Eisen J.A."/>
            <person name="Markowitz V."/>
            <person name="Hugenholtz P."/>
            <person name="Kyrpides N.C."/>
            <person name="Klenk H.P."/>
        </authorList>
    </citation>
    <scope>NUCLEOTIDE SEQUENCE [LARGE SCALE GENOMIC DNA]</scope>
    <source>
        <strain evidence="10">ATCC 49802 / DSM 20745 / S 6022</strain>
    </source>
</reference>
<evidence type="ECO:0000313" key="9">
    <source>
        <dbReference type="EMBL" id="ACZ39444.1"/>
    </source>
</evidence>
<evidence type="ECO:0000256" key="5">
    <source>
        <dbReference type="ARBA" id="ARBA00022960"/>
    </source>
</evidence>
<keyword evidence="3" id="KW-1003">Cell membrane</keyword>
<evidence type="ECO:0000256" key="6">
    <source>
        <dbReference type="ARBA" id="ARBA00022989"/>
    </source>
</evidence>
<protein>
    <submittedName>
        <fullName evidence="9">Rod shape-determining protein MreD</fullName>
    </submittedName>
</protein>
<evidence type="ECO:0000256" key="2">
    <source>
        <dbReference type="ARBA" id="ARBA00007776"/>
    </source>
</evidence>
<dbReference type="InterPro" id="IPR007227">
    <property type="entry name" value="Cell_shape_determining_MreD"/>
</dbReference>
<name>D1C5P2_SPHTD</name>